<dbReference type="PROSITE" id="PS51096">
    <property type="entry name" value="PTS_EIIA_TYPE_4"/>
    <property type="match status" value="1"/>
</dbReference>
<protein>
    <submittedName>
        <fullName evidence="3">PTS system fructose IIA component</fullName>
    </submittedName>
</protein>
<dbReference type="InterPro" id="IPR051471">
    <property type="entry name" value="Bacterial_PTS_sugar_comp"/>
</dbReference>
<dbReference type="InterPro" id="IPR036662">
    <property type="entry name" value="PTS_EIIA_man-typ_sf"/>
</dbReference>
<organism evidence="3">
    <name type="scientific">mine drainage metagenome</name>
    <dbReference type="NCBI Taxonomy" id="410659"/>
    <lineage>
        <taxon>unclassified sequences</taxon>
        <taxon>metagenomes</taxon>
        <taxon>ecological metagenomes</taxon>
    </lineage>
</organism>
<dbReference type="GO" id="GO:0009401">
    <property type="term" value="P:phosphoenolpyruvate-dependent sugar phosphotransferase system"/>
    <property type="evidence" value="ECO:0007669"/>
    <property type="project" value="InterPro"/>
</dbReference>
<dbReference type="GO" id="GO:0016020">
    <property type="term" value="C:membrane"/>
    <property type="evidence" value="ECO:0007669"/>
    <property type="project" value="InterPro"/>
</dbReference>
<proteinExistence type="predicted"/>
<evidence type="ECO:0000259" key="2">
    <source>
        <dbReference type="PROSITE" id="PS51096"/>
    </source>
</evidence>
<feature type="domain" description="PTS EIIA type-4" evidence="2">
    <location>
        <begin position="1"/>
        <end position="126"/>
    </location>
</feature>
<dbReference type="PANTHER" id="PTHR33799:SF1">
    <property type="entry name" value="PTS SYSTEM MANNOSE-SPECIFIC EIIAB COMPONENT-RELATED"/>
    <property type="match status" value="1"/>
</dbReference>
<accession>A0A1J5PX53</accession>
<dbReference type="SUPFAM" id="SSF53062">
    <property type="entry name" value="PTS system fructose IIA component-like"/>
    <property type="match status" value="1"/>
</dbReference>
<dbReference type="InterPro" id="IPR004701">
    <property type="entry name" value="PTS_EIIA_man-typ"/>
</dbReference>
<comment type="caution">
    <text evidence="3">The sequence shown here is derived from an EMBL/GenBank/DDBJ whole genome shotgun (WGS) entry which is preliminary data.</text>
</comment>
<reference evidence="3" key="1">
    <citation type="submission" date="2016-10" db="EMBL/GenBank/DDBJ databases">
        <title>Sequence of Gallionella enrichment culture.</title>
        <authorList>
            <person name="Poehlein A."/>
            <person name="Muehling M."/>
            <person name="Daniel R."/>
        </authorList>
    </citation>
    <scope>NUCLEOTIDE SEQUENCE</scope>
</reference>
<dbReference type="GO" id="GO:0016740">
    <property type="term" value="F:transferase activity"/>
    <property type="evidence" value="ECO:0007669"/>
    <property type="project" value="UniProtKB-KW"/>
</dbReference>
<dbReference type="EMBL" id="MLJW01004479">
    <property type="protein sequence ID" value="OIQ69891.1"/>
    <property type="molecule type" value="Genomic_DNA"/>
</dbReference>
<gene>
    <name evidence="3" type="ORF">GALL_485010</name>
</gene>
<evidence type="ECO:0000313" key="3">
    <source>
        <dbReference type="EMBL" id="OIQ69891.1"/>
    </source>
</evidence>
<keyword evidence="1" id="KW-0808">Transferase</keyword>
<dbReference type="Pfam" id="PF03610">
    <property type="entry name" value="EIIA-man"/>
    <property type="match status" value="1"/>
</dbReference>
<name>A0A1J5PX53_9ZZZZ</name>
<evidence type="ECO:0000256" key="1">
    <source>
        <dbReference type="ARBA" id="ARBA00022679"/>
    </source>
</evidence>
<dbReference type="Gene3D" id="3.40.50.510">
    <property type="entry name" value="Phosphotransferase system, mannose-type IIA component"/>
    <property type="match status" value="1"/>
</dbReference>
<sequence length="153" mass="15815">MPGLLIIAHAPLATALRDCVSHVYAGCPQKLIALDVQPDAPVEATATAALTPLHEAASDGSALILVDVFGATPSNIALRLAELAGDVELKIVAGVNLPMLLRSVCYQNETLDALTARATAGAIQGVMQVALTAPQQQTLRGPSHDATHHSSQQ</sequence>
<dbReference type="AlphaFoldDB" id="A0A1J5PX53"/>
<dbReference type="PANTHER" id="PTHR33799">
    <property type="entry name" value="PTS PERMEASE-RELATED-RELATED"/>
    <property type="match status" value="1"/>
</dbReference>